<dbReference type="EMBL" id="JACEGQ020000013">
    <property type="protein sequence ID" value="KAH8490657.1"/>
    <property type="molecule type" value="Genomic_DNA"/>
</dbReference>
<evidence type="ECO:0000256" key="1">
    <source>
        <dbReference type="SAM" id="MobiDB-lite"/>
    </source>
</evidence>
<feature type="region of interest" description="Disordered" evidence="1">
    <location>
        <begin position="1"/>
        <end position="64"/>
    </location>
</feature>
<evidence type="ECO:0000256" key="2">
    <source>
        <dbReference type="SAM" id="Phobius"/>
    </source>
</evidence>
<evidence type="ECO:0000313" key="3">
    <source>
        <dbReference type="EMBL" id="KAH8490657.1"/>
    </source>
</evidence>
<keyword evidence="2" id="KW-0472">Membrane</keyword>
<dbReference type="Proteomes" id="UP000807159">
    <property type="component" value="Chromosome 13"/>
</dbReference>
<keyword evidence="2" id="KW-0812">Transmembrane</keyword>
<gene>
    <name evidence="3" type="ORF">H0E87_022978</name>
</gene>
<dbReference type="AlphaFoldDB" id="A0A8T2XF54"/>
<feature type="transmembrane region" description="Helical" evidence="2">
    <location>
        <begin position="89"/>
        <end position="109"/>
    </location>
</feature>
<keyword evidence="2" id="KW-1133">Transmembrane helix</keyword>
<feature type="region of interest" description="Disordered" evidence="1">
    <location>
        <begin position="227"/>
        <end position="266"/>
    </location>
</feature>
<comment type="caution">
    <text evidence="3">The sequence shown here is derived from an EMBL/GenBank/DDBJ whole genome shotgun (WGS) entry which is preliminary data.</text>
</comment>
<organism evidence="3 4">
    <name type="scientific">Populus deltoides</name>
    <name type="common">Eastern poplar</name>
    <name type="synonym">Eastern cottonwood</name>
    <dbReference type="NCBI Taxonomy" id="3696"/>
    <lineage>
        <taxon>Eukaryota</taxon>
        <taxon>Viridiplantae</taxon>
        <taxon>Streptophyta</taxon>
        <taxon>Embryophyta</taxon>
        <taxon>Tracheophyta</taxon>
        <taxon>Spermatophyta</taxon>
        <taxon>Magnoliopsida</taxon>
        <taxon>eudicotyledons</taxon>
        <taxon>Gunneridae</taxon>
        <taxon>Pentapetalae</taxon>
        <taxon>rosids</taxon>
        <taxon>fabids</taxon>
        <taxon>Malpighiales</taxon>
        <taxon>Salicaceae</taxon>
        <taxon>Saliceae</taxon>
        <taxon>Populus</taxon>
    </lineage>
</organism>
<sequence>MDQKSDKKPKKKGSSSSSTKGKNKLSSSYTDSNDFPSDEDEDGDRISDGDQQIQRYPNKRGPEVKPVDVVLSDKVFKKRGKRLMPFFQATERIAPLLVFIAAVFAYWRFEALDSVGISSGFHQKGMPYRKEISDIGGERRVDFWSEIIAEEGGGGGGGRQSLQKKNNPFAKFCFKSPQGAQRLAGNGFSIGGSGLLEPLGCLVRGREDPLKAKAFSPLFGYSREVGHSPGTGYDDQCRKQKEVSCQSRRREHRRQLELKDNEENRV</sequence>
<reference evidence="3" key="1">
    <citation type="journal article" date="2021" name="J. Hered.">
        <title>Genome Assembly of Salicaceae Populus deltoides (Eastern Cottonwood) I-69 Based on Nanopore Sequencing and Hi-C Technologies.</title>
        <authorList>
            <person name="Bai S."/>
            <person name="Wu H."/>
            <person name="Zhang J."/>
            <person name="Pan Z."/>
            <person name="Zhao W."/>
            <person name="Li Z."/>
            <person name="Tong C."/>
        </authorList>
    </citation>
    <scope>NUCLEOTIDE SEQUENCE</scope>
    <source>
        <tissue evidence="3">Leaf</tissue>
    </source>
</reference>
<feature type="compositionally biased region" description="Basic and acidic residues" evidence="1">
    <location>
        <begin position="254"/>
        <end position="266"/>
    </location>
</feature>
<feature type="compositionally biased region" description="Low complexity" evidence="1">
    <location>
        <begin position="14"/>
        <end position="28"/>
    </location>
</feature>
<name>A0A8T2XF54_POPDE</name>
<keyword evidence="4" id="KW-1185">Reference proteome</keyword>
<accession>A0A8T2XF54</accession>
<proteinExistence type="predicted"/>
<evidence type="ECO:0000313" key="4">
    <source>
        <dbReference type="Proteomes" id="UP000807159"/>
    </source>
</evidence>
<protein>
    <submittedName>
        <fullName evidence="3">Uncharacterized protein</fullName>
    </submittedName>
</protein>